<reference evidence="1 2" key="1">
    <citation type="submission" date="2018-03" db="EMBL/GenBank/DDBJ databases">
        <title>Draft Genome Sequences of the Obligatory Marine Myxobacteria Enhygromyxa salina SWB007.</title>
        <authorList>
            <person name="Poehlein A."/>
            <person name="Moghaddam J.A."/>
            <person name="Harms H."/>
            <person name="Alanjari M."/>
            <person name="Koenig G.M."/>
            <person name="Daniel R."/>
            <person name="Schaeberle T.F."/>
        </authorList>
    </citation>
    <scope>NUCLEOTIDE SEQUENCE [LARGE SCALE GENOMIC DNA]</scope>
    <source>
        <strain evidence="1 2">SWB007</strain>
    </source>
</reference>
<comment type="caution">
    <text evidence="1">The sequence shown here is derived from an EMBL/GenBank/DDBJ whole genome shotgun (WGS) entry which is preliminary data.</text>
</comment>
<evidence type="ECO:0008006" key="3">
    <source>
        <dbReference type="Google" id="ProtNLM"/>
    </source>
</evidence>
<dbReference type="AlphaFoldDB" id="A0A2S9YUG1"/>
<organism evidence="1 2">
    <name type="scientific">Enhygromyxa salina</name>
    <dbReference type="NCBI Taxonomy" id="215803"/>
    <lineage>
        <taxon>Bacteria</taxon>
        <taxon>Pseudomonadati</taxon>
        <taxon>Myxococcota</taxon>
        <taxon>Polyangia</taxon>
        <taxon>Nannocystales</taxon>
        <taxon>Nannocystaceae</taxon>
        <taxon>Enhygromyxa</taxon>
    </lineage>
</organism>
<dbReference type="SUPFAM" id="SSF81301">
    <property type="entry name" value="Nucleotidyltransferase"/>
    <property type="match status" value="1"/>
</dbReference>
<accession>A0A2S9YUG1</accession>
<gene>
    <name evidence="1" type="ORF">ENSA7_15630</name>
</gene>
<evidence type="ECO:0000313" key="1">
    <source>
        <dbReference type="EMBL" id="PRQ08745.1"/>
    </source>
</evidence>
<evidence type="ECO:0000313" key="2">
    <source>
        <dbReference type="Proteomes" id="UP000238823"/>
    </source>
</evidence>
<sequence>MTSRLNDDFLDLLFELSDAEARFLIVGGYAVGAHGYPRATKDLDVWVEASPDNATRVIAALEAFNAPIGDLGAADLATPGVGFMMGRPPRRIDILTKIAGLEFERAWPRRVTMTFGHAAYPVISISDLILNKRAAGRAQDLADAEVLEKIRDGLS</sequence>
<protein>
    <recommendedName>
        <fullName evidence="3">Nucleotidyltransferase family protein</fullName>
    </recommendedName>
</protein>
<dbReference type="InterPro" id="IPR043519">
    <property type="entry name" value="NT_sf"/>
</dbReference>
<proteinExistence type="predicted"/>
<dbReference type="Proteomes" id="UP000238823">
    <property type="component" value="Unassembled WGS sequence"/>
</dbReference>
<dbReference type="Gene3D" id="3.30.460.40">
    <property type="match status" value="1"/>
</dbReference>
<dbReference type="EMBL" id="PVNL01000036">
    <property type="protein sequence ID" value="PRQ08745.1"/>
    <property type="molecule type" value="Genomic_DNA"/>
</dbReference>
<name>A0A2S9YUG1_9BACT</name>